<sequence>MALFRSCLDLVMEKLRAVRPSPSRGCTAPRMSLSAADTDITFIRGPINYAAVGAIPFEPGAVDPAPHSLITVVAAEEAVPVSPQWLDDYLARMEEGCDVYRRDLFLDGLLVLTSSEHGGHDPATEFRRHLEVLGASWLHVRSEKGLLHRLPPGPYMYIDKALKPVYRLYDDVQGSFLTALKPRLTCVAVPARFPGSVQSCAPRLRVVVKDLYRMKGLKTSLNNRAYYDFSEPADSTAAVISSLARDGAHILGMTKLSSMIAREEPLDAVDFHTAFNPRGDGYQSPAGSSSGSAAAVAAYDWVDCGIGSDTSGSGRRPALANGVWQFRPSHDRVDLRGMVVTYAQFDTPCIFARELRHLKTALRSWIPESGGGQTHADQRMPADVPSYEIVYPLDYLPVPNQEQMALIDSFLSDAASHLPATVRKISIRETWKSSHPVGTPDDVDEYLRDVVTRTYYYAFYHSSDEFRNKYAQAHDGRPPYVIPFVQRRWAKGAAVTAAQHQEATDRLKEYKEWLLRTVFYQGGQNEKEKQKQVLVLLPIGNVVPNYRDTPSPSPEEQSALDELFLPPILGAPDIAVPIGDVPYQSRITGQTEHLPVVVNFVAAPGRDWELIAAVEKIMALSARPTVVRTGKRMFEAS</sequence>
<dbReference type="PANTHER" id="PTHR46310">
    <property type="entry name" value="AMIDASE 1"/>
    <property type="match status" value="1"/>
</dbReference>
<feature type="domain" description="Amidase" evidence="1">
    <location>
        <begin position="206"/>
        <end position="366"/>
    </location>
</feature>
<dbReference type="InterPro" id="IPR023631">
    <property type="entry name" value="Amidase_dom"/>
</dbReference>
<proteinExistence type="predicted"/>
<evidence type="ECO:0000313" key="3">
    <source>
        <dbReference type="Proteomes" id="UP000289323"/>
    </source>
</evidence>
<dbReference type="InterPro" id="IPR036928">
    <property type="entry name" value="AS_sf"/>
</dbReference>
<dbReference type="EMBL" id="OUUZ01000015">
    <property type="protein sequence ID" value="SPQ25567.1"/>
    <property type="molecule type" value="Genomic_DNA"/>
</dbReference>
<dbReference type="Pfam" id="PF01425">
    <property type="entry name" value="Amidase"/>
    <property type="match status" value="1"/>
</dbReference>
<organism evidence="2 3">
    <name type="scientific">Thermothielavioides terrestris</name>
    <dbReference type="NCBI Taxonomy" id="2587410"/>
    <lineage>
        <taxon>Eukaryota</taxon>
        <taxon>Fungi</taxon>
        <taxon>Dikarya</taxon>
        <taxon>Ascomycota</taxon>
        <taxon>Pezizomycotina</taxon>
        <taxon>Sordariomycetes</taxon>
        <taxon>Sordariomycetidae</taxon>
        <taxon>Sordariales</taxon>
        <taxon>Chaetomiaceae</taxon>
        <taxon>Thermothielavioides</taxon>
    </lineage>
</organism>
<dbReference type="Gene3D" id="3.90.1300.10">
    <property type="entry name" value="Amidase signature (AS) domain"/>
    <property type="match status" value="1"/>
</dbReference>
<reference evidence="2 3" key="1">
    <citation type="submission" date="2018-04" db="EMBL/GenBank/DDBJ databases">
        <authorList>
            <person name="Huttner S."/>
            <person name="Dainat J."/>
        </authorList>
    </citation>
    <scope>NUCLEOTIDE SEQUENCE [LARGE SCALE GENOMIC DNA]</scope>
</reference>
<accession>A0A3S4F5Z5</accession>
<evidence type="ECO:0000313" key="2">
    <source>
        <dbReference type="EMBL" id="SPQ25567.1"/>
    </source>
</evidence>
<dbReference type="Proteomes" id="UP000289323">
    <property type="component" value="Unassembled WGS sequence"/>
</dbReference>
<name>A0A3S4F5Z5_9PEZI</name>
<gene>
    <name evidence="2" type="ORF">TT172_LOCUS7986</name>
</gene>
<protein>
    <submittedName>
        <fullName evidence="2">9a3d742d-9ce1-4c19-93ee-222dd8811944</fullName>
    </submittedName>
</protein>
<evidence type="ECO:0000259" key="1">
    <source>
        <dbReference type="Pfam" id="PF01425"/>
    </source>
</evidence>
<dbReference type="AlphaFoldDB" id="A0A3S4F5Z5"/>
<dbReference type="PANTHER" id="PTHR46310:SF7">
    <property type="entry name" value="AMIDASE 1"/>
    <property type="match status" value="1"/>
</dbReference>
<dbReference type="SUPFAM" id="SSF75304">
    <property type="entry name" value="Amidase signature (AS) enzymes"/>
    <property type="match status" value="1"/>
</dbReference>